<keyword evidence="4 6" id="KW-0732">Signal</keyword>
<dbReference type="RefSeq" id="WP_380692879.1">
    <property type="nucleotide sequence ID" value="NZ_JBHRYR010000002.1"/>
</dbReference>
<feature type="signal peptide" evidence="6">
    <location>
        <begin position="1"/>
        <end position="27"/>
    </location>
</feature>
<dbReference type="SUPFAM" id="SSF53807">
    <property type="entry name" value="Helical backbone' metal receptor"/>
    <property type="match status" value="1"/>
</dbReference>
<dbReference type="Gene3D" id="3.40.50.1980">
    <property type="entry name" value="Nitrogenase molybdenum iron protein domain"/>
    <property type="match status" value="2"/>
</dbReference>
<dbReference type="Pfam" id="PF01297">
    <property type="entry name" value="ZnuA"/>
    <property type="match status" value="1"/>
</dbReference>
<dbReference type="PANTHER" id="PTHR42953">
    <property type="entry name" value="HIGH-AFFINITY ZINC UPTAKE SYSTEM PROTEIN ZNUA-RELATED"/>
    <property type="match status" value="1"/>
</dbReference>
<evidence type="ECO:0000313" key="8">
    <source>
        <dbReference type="Proteomes" id="UP001595617"/>
    </source>
</evidence>
<protein>
    <recommendedName>
        <fullName evidence="2">High-affinity zinc uptake system protein ZnuA</fullName>
    </recommendedName>
</protein>
<comment type="caution">
    <text evidence="7">The sequence shown here is derived from an EMBL/GenBank/DDBJ whole genome shotgun (WGS) entry which is preliminary data.</text>
</comment>
<keyword evidence="8" id="KW-1185">Reference proteome</keyword>
<dbReference type="InterPro" id="IPR050492">
    <property type="entry name" value="Bact_metal-bind_prot9"/>
</dbReference>
<dbReference type="InterPro" id="IPR006127">
    <property type="entry name" value="ZnuA-like"/>
</dbReference>
<dbReference type="Proteomes" id="UP001595617">
    <property type="component" value="Unassembled WGS sequence"/>
</dbReference>
<keyword evidence="5" id="KW-0406">Ion transport</keyword>
<evidence type="ECO:0000256" key="4">
    <source>
        <dbReference type="ARBA" id="ARBA00022729"/>
    </source>
</evidence>
<gene>
    <name evidence="7" type="ORF">ACFOOG_02255</name>
</gene>
<reference evidence="8" key="1">
    <citation type="journal article" date="2019" name="Int. J. Syst. Evol. Microbiol.">
        <title>The Global Catalogue of Microorganisms (GCM) 10K type strain sequencing project: providing services to taxonomists for standard genome sequencing and annotation.</title>
        <authorList>
            <consortium name="The Broad Institute Genomics Platform"/>
            <consortium name="The Broad Institute Genome Sequencing Center for Infectious Disease"/>
            <person name="Wu L."/>
            <person name="Ma J."/>
        </authorList>
    </citation>
    <scope>NUCLEOTIDE SEQUENCE [LARGE SCALE GENOMIC DNA]</scope>
    <source>
        <strain evidence="8">IBRC 10765</strain>
    </source>
</reference>
<keyword evidence="3" id="KW-0813">Transport</keyword>
<feature type="chain" id="PRO_5047145721" description="High-affinity zinc uptake system protein ZnuA" evidence="6">
    <location>
        <begin position="28"/>
        <end position="328"/>
    </location>
</feature>
<evidence type="ECO:0000256" key="1">
    <source>
        <dbReference type="ARBA" id="ARBA00011028"/>
    </source>
</evidence>
<dbReference type="PANTHER" id="PTHR42953:SF3">
    <property type="entry name" value="HIGH-AFFINITY ZINC UPTAKE SYSTEM PROTEIN ZNUA"/>
    <property type="match status" value="1"/>
</dbReference>
<proteinExistence type="inferred from homology"/>
<organism evidence="7 8">
    <name type="scientific">Saccharospirillum mangrovi</name>
    <dbReference type="NCBI Taxonomy" id="2161747"/>
    <lineage>
        <taxon>Bacteria</taxon>
        <taxon>Pseudomonadati</taxon>
        <taxon>Pseudomonadota</taxon>
        <taxon>Gammaproteobacteria</taxon>
        <taxon>Oceanospirillales</taxon>
        <taxon>Saccharospirillaceae</taxon>
        <taxon>Saccharospirillum</taxon>
    </lineage>
</organism>
<evidence type="ECO:0000256" key="2">
    <source>
        <dbReference type="ARBA" id="ARBA00015915"/>
    </source>
</evidence>
<evidence type="ECO:0000256" key="5">
    <source>
        <dbReference type="ARBA" id="ARBA00022906"/>
    </source>
</evidence>
<comment type="similarity">
    <text evidence="1">Belongs to the bacterial solute-binding protein 9 family.</text>
</comment>
<name>A0ABV7ZSV1_9GAMM</name>
<keyword evidence="5" id="KW-0862">Zinc</keyword>
<sequence length="328" mass="36509">MTHVLRHLFTRHMLVLPLLLSSLAALAVPSHATPKVVVSIAPLHSWVSQVSGDLWQPELLLSAQQDPHNSLLRPSQRALVLDADWVIWLGPQLETGLVSLLRRVPEDRQWRLTSEQVALIHYEYRTAGTVFTAKDSHAGQADHLARFQDHGHSHEGDDVDPHLWLHPDNAQRALQYIAKRLAEIDPANATTYQANAQAAMTRLAARQQKWADALADVTLPYVVFHDGYQYFDRAFDLPYAGSVTLNPEQLPGLRTLNDMRTGLQQGTFGCLFAEAQYSERLVQTVADGFDVPIARLDATGLNITPGPDHYLQLMDNLVAAFTACRGTP</sequence>
<accession>A0ABV7ZSV1</accession>
<evidence type="ECO:0000256" key="3">
    <source>
        <dbReference type="ARBA" id="ARBA00022448"/>
    </source>
</evidence>
<keyword evidence="5" id="KW-0864">Zinc transport</keyword>
<evidence type="ECO:0000256" key="6">
    <source>
        <dbReference type="SAM" id="SignalP"/>
    </source>
</evidence>
<dbReference type="EMBL" id="JBHRYR010000002">
    <property type="protein sequence ID" value="MFC3851643.1"/>
    <property type="molecule type" value="Genomic_DNA"/>
</dbReference>
<evidence type="ECO:0000313" key="7">
    <source>
        <dbReference type="EMBL" id="MFC3851643.1"/>
    </source>
</evidence>